<proteinExistence type="predicted"/>
<sequence>MPDGYGHIQREREHARSRVDEHVYQLRITACMEGGPCVINAPITKSGTHRKDKIHIQLPSSGPPSPEGGESTPVPLILKDRTIWKGA</sequence>
<name>A0AAV4VBY6_CAEEX</name>
<feature type="region of interest" description="Disordered" evidence="1">
    <location>
        <begin position="55"/>
        <end position="74"/>
    </location>
</feature>
<accession>A0AAV4VBY6</accession>
<evidence type="ECO:0000313" key="3">
    <source>
        <dbReference type="Proteomes" id="UP001054945"/>
    </source>
</evidence>
<protein>
    <submittedName>
        <fullName evidence="2">Uncharacterized protein</fullName>
    </submittedName>
</protein>
<evidence type="ECO:0000256" key="1">
    <source>
        <dbReference type="SAM" id="MobiDB-lite"/>
    </source>
</evidence>
<dbReference type="EMBL" id="BPLR01014205">
    <property type="protein sequence ID" value="GIY67158.1"/>
    <property type="molecule type" value="Genomic_DNA"/>
</dbReference>
<organism evidence="2 3">
    <name type="scientific">Caerostris extrusa</name>
    <name type="common">Bark spider</name>
    <name type="synonym">Caerostris bankana</name>
    <dbReference type="NCBI Taxonomy" id="172846"/>
    <lineage>
        <taxon>Eukaryota</taxon>
        <taxon>Metazoa</taxon>
        <taxon>Ecdysozoa</taxon>
        <taxon>Arthropoda</taxon>
        <taxon>Chelicerata</taxon>
        <taxon>Arachnida</taxon>
        <taxon>Araneae</taxon>
        <taxon>Araneomorphae</taxon>
        <taxon>Entelegynae</taxon>
        <taxon>Araneoidea</taxon>
        <taxon>Araneidae</taxon>
        <taxon>Caerostris</taxon>
    </lineage>
</organism>
<evidence type="ECO:0000313" key="2">
    <source>
        <dbReference type="EMBL" id="GIY67158.1"/>
    </source>
</evidence>
<dbReference type="AlphaFoldDB" id="A0AAV4VBY6"/>
<gene>
    <name evidence="2" type="ORF">CEXT_13171</name>
</gene>
<reference evidence="2 3" key="1">
    <citation type="submission" date="2021-06" db="EMBL/GenBank/DDBJ databases">
        <title>Caerostris extrusa draft genome.</title>
        <authorList>
            <person name="Kono N."/>
            <person name="Arakawa K."/>
        </authorList>
    </citation>
    <scope>NUCLEOTIDE SEQUENCE [LARGE SCALE GENOMIC DNA]</scope>
</reference>
<comment type="caution">
    <text evidence="2">The sequence shown here is derived from an EMBL/GenBank/DDBJ whole genome shotgun (WGS) entry which is preliminary data.</text>
</comment>
<dbReference type="Proteomes" id="UP001054945">
    <property type="component" value="Unassembled WGS sequence"/>
</dbReference>
<keyword evidence="3" id="KW-1185">Reference proteome</keyword>